<accession>A0A0F9HNZ9</accession>
<protein>
    <recommendedName>
        <fullName evidence="2">DUF2867 domain-containing protein</fullName>
    </recommendedName>
</protein>
<feature type="non-terminal residue" evidence="1">
    <location>
        <position position="1"/>
    </location>
</feature>
<reference evidence="1" key="1">
    <citation type="journal article" date="2015" name="Nature">
        <title>Complex archaea that bridge the gap between prokaryotes and eukaryotes.</title>
        <authorList>
            <person name="Spang A."/>
            <person name="Saw J.H."/>
            <person name="Jorgensen S.L."/>
            <person name="Zaremba-Niedzwiedzka K."/>
            <person name="Martijn J."/>
            <person name="Lind A.E."/>
            <person name="van Eijk R."/>
            <person name="Schleper C."/>
            <person name="Guy L."/>
            <person name="Ettema T.J."/>
        </authorList>
    </citation>
    <scope>NUCLEOTIDE SEQUENCE</scope>
</reference>
<name>A0A0F9HNZ9_9ZZZZ</name>
<proteinExistence type="predicted"/>
<evidence type="ECO:0000313" key="1">
    <source>
        <dbReference type="EMBL" id="KKM16897.1"/>
    </source>
</evidence>
<dbReference type="AlphaFoldDB" id="A0A0F9HNZ9"/>
<comment type="caution">
    <text evidence="1">The sequence shown here is derived from an EMBL/GenBank/DDBJ whole genome shotgun (WGS) entry which is preliminary data.</text>
</comment>
<dbReference type="InterPro" id="IPR021295">
    <property type="entry name" value="DUF2867"/>
</dbReference>
<dbReference type="EMBL" id="LAZR01014574">
    <property type="protein sequence ID" value="KKM16897.1"/>
    <property type="molecule type" value="Genomic_DNA"/>
</dbReference>
<evidence type="ECO:0008006" key="2">
    <source>
        <dbReference type="Google" id="ProtNLM"/>
    </source>
</evidence>
<sequence>VIGFWRIEDLQMNKRLLLRAEMKLPGKAWLEFRINEMQNHNQLSVIAFFYPRKVTGDIYWYFFVPFHNFLFKDLIRDIELRS</sequence>
<dbReference type="Pfam" id="PF11066">
    <property type="entry name" value="DUF2867"/>
    <property type="match status" value="1"/>
</dbReference>
<organism evidence="1">
    <name type="scientific">marine sediment metagenome</name>
    <dbReference type="NCBI Taxonomy" id="412755"/>
    <lineage>
        <taxon>unclassified sequences</taxon>
        <taxon>metagenomes</taxon>
        <taxon>ecological metagenomes</taxon>
    </lineage>
</organism>
<gene>
    <name evidence="1" type="ORF">LCGC14_1681210</name>
</gene>